<comment type="caution">
    <text evidence="1">The sequence shown here is derived from an EMBL/GenBank/DDBJ whole genome shotgun (WGS) entry which is preliminary data.</text>
</comment>
<dbReference type="EMBL" id="JAPJDO010000007">
    <property type="protein sequence ID" value="MCX2937073.1"/>
    <property type="molecule type" value="Genomic_DNA"/>
</dbReference>
<evidence type="ECO:0000313" key="2">
    <source>
        <dbReference type="Proteomes" id="UP001300745"/>
    </source>
</evidence>
<evidence type="ECO:0000313" key="1">
    <source>
        <dbReference type="EMBL" id="MCX2937073.1"/>
    </source>
</evidence>
<name>A0ABT3SC53_9MYCO</name>
<proteinExistence type="predicted"/>
<dbReference type="Proteomes" id="UP001300745">
    <property type="component" value="Unassembled WGS sequence"/>
</dbReference>
<accession>A0ABT3SC53</accession>
<organism evidence="1 2">
    <name type="scientific">Mycobacterium pinniadriaticum</name>
    <dbReference type="NCBI Taxonomy" id="2994102"/>
    <lineage>
        <taxon>Bacteria</taxon>
        <taxon>Bacillati</taxon>
        <taxon>Actinomycetota</taxon>
        <taxon>Actinomycetes</taxon>
        <taxon>Mycobacteriales</taxon>
        <taxon>Mycobacteriaceae</taxon>
        <taxon>Mycobacterium</taxon>
    </lineage>
</organism>
<protein>
    <submittedName>
        <fullName evidence="1">Uncharacterized protein</fullName>
    </submittedName>
</protein>
<sequence>MKSLWIVVTCAAVPVTSGPAVDFIESLDHPMTASDTVLRDHVPDPPGGLTTIADAVAAAASGRSPRAVATVTPRPDLLLAKARAL</sequence>
<keyword evidence="2" id="KW-1185">Reference proteome</keyword>
<gene>
    <name evidence="1" type="ORF">ORI27_10195</name>
</gene>
<dbReference type="RefSeq" id="WP_265996660.1">
    <property type="nucleotide sequence ID" value="NZ_JAPJDN010000007.1"/>
</dbReference>
<reference evidence="1 2" key="1">
    <citation type="submission" date="2022-11" db="EMBL/GenBank/DDBJ databases">
        <title>Mycobacterium sp. nov.</title>
        <authorList>
            <person name="Papic B."/>
            <person name="Spicic S."/>
            <person name="Duvnjak S."/>
        </authorList>
    </citation>
    <scope>NUCLEOTIDE SEQUENCE [LARGE SCALE GENOMIC DNA]</scope>
    <source>
        <strain evidence="1 2">CVI_P4</strain>
    </source>
</reference>